<dbReference type="Pfam" id="PF02826">
    <property type="entry name" value="2-Hacid_dh_C"/>
    <property type="match status" value="1"/>
</dbReference>
<dbReference type="PROSITE" id="PS00670">
    <property type="entry name" value="D_2_HYDROXYACID_DH_2"/>
    <property type="match status" value="1"/>
</dbReference>
<dbReference type="InterPro" id="IPR036291">
    <property type="entry name" value="NAD(P)-bd_dom_sf"/>
</dbReference>
<dbReference type="InterPro" id="IPR058205">
    <property type="entry name" value="D-LDH-like"/>
</dbReference>
<dbReference type="AlphaFoldDB" id="A0A5K1JE43"/>
<dbReference type="InterPro" id="IPR006139">
    <property type="entry name" value="D-isomer_2_OHA_DH_cat_dom"/>
</dbReference>
<evidence type="ECO:0000259" key="6">
    <source>
        <dbReference type="Pfam" id="PF02826"/>
    </source>
</evidence>
<dbReference type="InterPro" id="IPR029753">
    <property type="entry name" value="D-isomer_DH_CS"/>
</dbReference>
<dbReference type="InterPro" id="IPR029752">
    <property type="entry name" value="D-isomer_DH_CS1"/>
</dbReference>
<keyword evidence="8" id="KW-1185">Reference proteome</keyword>
<reference evidence="7 8" key="1">
    <citation type="submission" date="2019-10" db="EMBL/GenBank/DDBJ databases">
        <authorList>
            <person name="Wolf R A."/>
        </authorList>
    </citation>
    <scope>NUCLEOTIDE SEQUENCE [LARGE SCALE GENOMIC DNA]</scope>
    <source>
        <strain evidence="7">Collinsella_aerofaciens_MC2</strain>
    </source>
</reference>
<evidence type="ECO:0000313" key="7">
    <source>
        <dbReference type="EMBL" id="VWM03090.1"/>
    </source>
</evidence>
<gene>
    <name evidence="7" type="primary">fldH</name>
    <name evidence="7" type="ORF">KCJAJFAP_01243</name>
</gene>
<evidence type="ECO:0000259" key="5">
    <source>
        <dbReference type="Pfam" id="PF00389"/>
    </source>
</evidence>
<evidence type="ECO:0000256" key="4">
    <source>
        <dbReference type="RuleBase" id="RU003719"/>
    </source>
</evidence>
<dbReference type="PANTHER" id="PTHR43026:SF1">
    <property type="entry name" value="2-HYDROXYACID DEHYDROGENASE HOMOLOG 1-RELATED"/>
    <property type="match status" value="1"/>
</dbReference>
<accession>A0A5K1JE43</accession>
<protein>
    <submittedName>
        <fullName evidence="7">Phenyllactate dehydrogenase</fullName>
        <ecNumber evidence="7">1.1.1.-</ecNumber>
    </submittedName>
</protein>
<dbReference type="InterPro" id="IPR006140">
    <property type="entry name" value="D-isomer_DH_NAD-bd"/>
</dbReference>
<feature type="domain" description="D-isomer specific 2-hydroxyacid dehydrogenase catalytic" evidence="5">
    <location>
        <begin position="57"/>
        <end position="370"/>
    </location>
</feature>
<comment type="similarity">
    <text evidence="1 4">Belongs to the D-isomer specific 2-hydroxyacid dehydrogenase family.</text>
</comment>
<evidence type="ECO:0000256" key="1">
    <source>
        <dbReference type="ARBA" id="ARBA00005854"/>
    </source>
</evidence>
<evidence type="ECO:0000256" key="2">
    <source>
        <dbReference type="ARBA" id="ARBA00023002"/>
    </source>
</evidence>
<dbReference type="EC" id="1.1.1.-" evidence="7"/>
<proteinExistence type="inferred from homology"/>
<dbReference type="EMBL" id="CABWIE010000036">
    <property type="protein sequence ID" value="VWM03090.1"/>
    <property type="molecule type" value="Genomic_DNA"/>
</dbReference>
<name>A0A5K1JE43_9ACTN</name>
<evidence type="ECO:0000256" key="3">
    <source>
        <dbReference type="ARBA" id="ARBA00023027"/>
    </source>
</evidence>
<dbReference type="GO" id="GO:0008720">
    <property type="term" value="F:D-lactate dehydrogenase (NAD+) activity"/>
    <property type="evidence" value="ECO:0007669"/>
    <property type="project" value="TreeGrafter"/>
</dbReference>
<evidence type="ECO:0000313" key="8">
    <source>
        <dbReference type="Proteomes" id="UP000361836"/>
    </source>
</evidence>
<keyword evidence="3" id="KW-0520">NAD</keyword>
<dbReference type="Proteomes" id="UP000361836">
    <property type="component" value="Unassembled WGS sequence"/>
</dbReference>
<keyword evidence="2 4" id="KW-0560">Oxidoreductase</keyword>
<dbReference type="Pfam" id="PF00389">
    <property type="entry name" value="2-Hacid_dh"/>
    <property type="match status" value="1"/>
</dbReference>
<dbReference type="SUPFAM" id="SSF52283">
    <property type="entry name" value="Formate/glycerate dehydrogenase catalytic domain-like"/>
    <property type="match status" value="1"/>
</dbReference>
<sequence>MRCRGVIKPPIIVTPMNAPWERYPRARRTGTTAPAATYHTPTQKRNALNIKLFELRDDEAAAYLRAADDLPAGYSISFDAQILSEANIESVAGCEGIVINNKSVMPATLVERAHELGVRYIAIRCVGFNHVDVKRAQELGIKVCNTAYPPHGVAEFTVMLILMALRRCKAAIWRQQVNDYSLDGLLGRELRTLTVGVVGTGRIGRTVIDNLSGFGCKIVAYDPYPNAKLAERDDLEYVDIDTLVASSDVITLHVPLMDSTRGIINADAIAKMRDNVTIVNVSRGELIDTDAVIEAIESERIGALAMDVFEDEIGIYHENRMHDILANRKMAYLRQFPNVLLTNHIAFYTDIDVSCMVEQGVAAVPAMVEGTCATQL</sequence>
<dbReference type="PROSITE" id="PS00065">
    <property type="entry name" value="D_2_HYDROXYACID_DH_1"/>
    <property type="match status" value="1"/>
</dbReference>
<dbReference type="PANTHER" id="PTHR43026">
    <property type="entry name" value="2-HYDROXYACID DEHYDROGENASE HOMOLOG 1-RELATED"/>
    <property type="match status" value="1"/>
</dbReference>
<dbReference type="SUPFAM" id="SSF51735">
    <property type="entry name" value="NAD(P)-binding Rossmann-fold domains"/>
    <property type="match status" value="1"/>
</dbReference>
<organism evidence="7 8">
    <name type="scientific">Collinsella aerofaciens</name>
    <dbReference type="NCBI Taxonomy" id="74426"/>
    <lineage>
        <taxon>Bacteria</taxon>
        <taxon>Bacillati</taxon>
        <taxon>Actinomycetota</taxon>
        <taxon>Coriobacteriia</taxon>
        <taxon>Coriobacteriales</taxon>
        <taxon>Coriobacteriaceae</taxon>
        <taxon>Collinsella</taxon>
    </lineage>
</organism>
<dbReference type="CDD" id="cd12185">
    <property type="entry name" value="HGDH_LDH_like"/>
    <property type="match status" value="1"/>
</dbReference>
<feature type="domain" description="D-isomer specific 2-hydroxyacid dehydrogenase NAD-binding" evidence="6">
    <location>
        <begin position="158"/>
        <end position="346"/>
    </location>
</feature>
<dbReference type="GO" id="GO:0051287">
    <property type="term" value="F:NAD binding"/>
    <property type="evidence" value="ECO:0007669"/>
    <property type="project" value="InterPro"/>
</dbReference>
<dbReference type="Gene3D" id="3.40.50.720">
    <property type="entry name" value="NAD(P)-binding Rossmann-like Domain"/>
    <property type="match status" value="2"/>
</dbReference>